<dbReference type="Proteomes" id="UP000295689">
    <property type="component" value="Unassembled WGS sequence"/>
</dbReference>
<dbReference type="RefSeq" id="WP_158287205.1">
    <property type="nucleotide sequence ID" value="NZ_JABUHM010000017.1"/>
</dbReference>
<comment type="caution">
    <text evidence="1">The sequence shown here is derived from an EMBL/GenBank/DDBJ whole genome shotgun (WGS) entry which is preliminary data.</text>
</comment>
<sequence length="48" mass="5295">MKILFKNTEEIKGKIVGDYGWMYEIELAAGGVMIVSKADITFVESVAV</sequence>
<keyword evidence="2" id="KW-1185">Reference proteome</keyword>
<name>A0A4R2B0G5_9BACI</name>
<evidence type="ECO:0000313" key="1">
    <source>
        <dbReference type="EMBL" id="TCN19736.1"/>
    </source>
</evidence>
<accession>A0A4R2B0G5</accession>
<protein>
    <submittedName>
        <fullName evidence="1">Uncharacterized protein</fullName>
    </submittedName>
</protein>
<dbReference type="AlphaFoldDB" id="A0A4R2B0G5"/>
<organism evidence="1 2">
    <name type="scientific">Mesobacillus foraminis</name>
    <dbReference type="NCBI Taxonomy" id="279826"/>
    <lineage>
        <taxon>Bacteria</taxon>
        <taxon>Bacillati</taxon>
        <taxon>Bacillota</taxon>
        <taxon>Bacilli</taxon>
        <taxon>Bacillales</taxon>
        <taxon>Bacillaceae</taxon>
        <taxon>Mesobacillus</taxon>
    </lineage>
</organism>
<reference evidence="1 2" key="1">
    <citation type="journal article" date="2015" name="Stand. Genomic Sci.">
        <title>Genomic Encyclopedia of Bacterial and Archaeal Type Strains, Phase III: the genomes of soil and plant-associated and newly described type strains.</title>
        <authorList>
            <person name="Whitman W.B."/>
            <person name="Woyke T."/>
            <person name="Klenk H.P."/>
            <person name="Zhou Y."/>
            <person name="Lilburn T.G."/>
            <person name="Beck B.J."/>
            <person name="De Vos P."/>
            <person name="Vandamme P."/>
            <person name="Eisen J.A."/>
            <person name="Garrity G."/>
            <person name="Hugenholtz P."/>
            <person name="Kyrpides N.C."/>
        </authorList>
    </citation>
    <scope>NUCLEOTIDE SEQUENCE [LARGE SCALE GENOMIC DNA]</scope>
    <source>
        <strain evidence="1 2">CV53</strain>
    </source>
</reference>
<evidence type="ECO:0000313" key="2">
    <source>
        <dbReference type="Proteomes" id="UP000295689"/>
    </source>
</evidence>
<gene>
    <name evidence="1" type="ORF">EV146_11639</name>
</gene>
<dbReference type="EMBL" id="SLVV01000016">
    <property type="protein sequence ID" value="TCN19736.1"/>
    <property type="molecule type" value="Genomic_DNA"/>
</dbReference>
<proteinExistence type="predicted"/>